<organism evidence="1">
    <name type="scientific">Brassica oleracea</name>
    <name type="common">Wild cabbage</name>
    <dbReference type="NCBI Taxonomy" id="3712"/>
    <lineage>
        <taxon>Eukaryota</taxon>
        <taxon>Viridiplantae</taxon>
        <taxon>Streptophyta</taxon>
        <taxon>Embryophyta</taxon>
        <taxon>Tracheophyta</taxon>
        <taxon>Spermatophyta</taxon>
        <taxon>Magnoliopsida</taxon>
        <taxon>eudicotyledons</taxon>
        <taxon>Gunneridae</taxon>
        <taxon>Pentapetalae</taxon>
        <taxon>rosids</taxon>
        <taxon>malvids</taxon>
        <taxon>Brassicales</taxon>
        <taxon>Brassicaceae</taxon>
        <taxon>Brassiceae</taxon>
        <taxon>Brassica</taxon>
    </lineage>
</organism>
<protein>
    <submittedName>
        <fullName evidence="1">Uncharacterized protein</fullName>
    </submittedName>
</protein>
<accession>A0A3P6BEU2</accession>
<gene>
    <name evidence="1" type="ORF">BOLC3T21571H</name>
</gene>
<reference evidence="1" key="1">
    <citation type="submission" date="2018-11" db="EMBL/GenBank/DDBJ databases">
        <authorList>
            <consortium name="Genoscope - CEA"/>
            <person name="William W."/>
        </authorList>
    </citation>
    <scope>NUCLEOTIDE SEQUENCE</scope>
</reference>
<name>A0A3P6BEU2_BRAOL</name>
<evidence type="ECO:0000313" key="1">
    <source>
        <dbReference type="EMBL" id="VDD01508.1"/>
    </source>
</evidence>
<sequence>MFSNETVMGRSLGTRLILSLSILSRFRLFLESIQKLLGLVALS</sequence>
<dbReference type="AlphaFoldDB" id="A0A3P6BEU2"/>
<dbReference type="EMBL" id="LR031872">
    <property type="protein sequence ID" value="VDD01508.1"/>
    <property type="molecule type" value="Genomic_DNA"/>
</dbReference>
<proteinExistence type="predicted"/>